<dbReference type="GO" id="GO:0003677">
    <property type="term" value="F:DNA binding"/>
    <property type="evidence" value="ECO:0007669"/>
    <property type="project" value="UniProtKB-KW"/>
</dbReference>
<dbReference type="GO" id="GO:0004519">
    <property type="term" value="F:endonuclease activity"/>
    <property type="evidence" value="ECO:0007669"/>
    <property type="project" value="UniProtKB-KW"/>
</dbReference>
<dbReference type="Gene3D" id="1.10.287.1120">
    <property type="entry name" value="Bipartite methylase S protein"/>
    <property type="match status" value="1"/>
</dbReference>
<name>A0A921FVN4_SPOPS</name>
<evidence type="ECO:0000313" key="5">
    <source>
        <dbReference type="EMBL" id="HJF30405.1"/>
    </source>
</evidence>
<feature type="domain" description="Type I restriction modification DNA specificity" evidence="4">
    <location>
        <begin position="9"/>
        <end position="181"/>
    </location>
</feature>
<keyword evidence="2" id="KW-0680">Restriction system</keyword>
<evidence type="ECO:0000313" key="6">
    <source>
        <dbReference type="Proteomes" id="UP000698173"/>
    </source>
</evidence>
<dbReference type="Gene3D" id="3.90.220.20">
    <property type="entry name" value="DNA methylase specificity domains"/>
    <property type="match status" value="2"/>
</dbReference>
<dbReference type="Pfam" id="PF01420">
    <property type="entry name" value="Methylase_S"/>
    <property type="match status" value="2"/>
</dbReference>
<reference evidence="5" key="1">
    <citation type="journal article" date="2021" name="PeerJ">
        <title>Extensive microbial diversity within the chicken gut microbiome revealed by metagenomics and culture.</title>
        <authorList>
            <person name="Gilroy R."/>
            <person name="Ravi A."/>
            <person name="Getino M."/>
            <person name="Pursley I."/>
            <person name="Horton D.L."/>
            <person name="Alikhan N.F."/>
            <person name="Baker D."/>
            <person name="Gharbi K."/>
            <person name="Hall N."/>
            <person name="Watson M."/>
            <person name="Adriaenssens E.M."/>
            <person name="Foster-Nyarko E."/>
            <person name="Jarju S."/>
            <person name="Secka A."/>
            <person name="Antonio M."/>
            <person name="Oren A."/>
            <person name="Chaudhuri R.R."/>
            <person name="La Ragione R."/>
            <person name="Hildebrand F."/>
            <person name="Pallen M.J."/>
        </authorList>
    </citation>
    <scope>NUCLEOTIDE SEQUENCE</scope>
    <source>
        <strain evidence="5">CHK171-7178</strain>
    </source>
</reference>
<dbReference type="InterPro" id="IPR052021">
    <property type="entry name" value="Type-I_RS_S_subunit"/>
</dbReference>
<dbReference type="GO" id="GO:0009307">
    <property type="term" value="P:DNA restriction-modification system"/>
    <property type="evidence" value="ECO:0007669"/>
    <property type="project" value="UniProtKB-KW"/>
</dbReference>
<dbReference type="EC" id="3.1.21.-" evidence="5"/>
<dbReference type="SUPFAM" id="SSF116734">
    <property type="entry name" value="DNA methylase specificity domain"/>
    <property type="match status" value="2"/>
</dbReference>
<dbReference type="PANTHER" id="PTHR30408">
    <property type="entry name" value="TYPE-1 RESTRICTION ENZYME ECOKI SPECIFICITY PROTEIN"/>
    <property type="match status" value="1"/>
</dbReference>
<comment type="caution">
    <text evidence="5">The sequence shown here is derived from an EMBL/GenBank/DDBJ whole genome shotgun (WGS) entry which is preliminary data.</text>
</comment>
<comment type="similarity">
    <text evidence="1">Belongs to the type-I restriction system S methylase family.</text>
</comment>
<keyword evidence="5" id="KW-0540">Nuclease</keyword>
<keyword evidence="5" id="KW-0255">Endonuclease</keyword>
<dbReference type="EMBL" id="DYWT01000021">
    <property type="protein sequence ID" value="HJF30405.1"/>
    <property type="molecule type" value="Genomic_DNA"/>
</dbReference>
<accession>A0A921FVN4</accession>
<keyword evidence="5" id="KW-0378">Hydrolase</keyword>
<dbReference type="CDD" id="cd17294">
    <property type="entry name" value="RMtype1_S_MmaC7ORF19P_TRD1-CR1_like"/>
    <property type="match status" value="1"/>
</dbReference>
<dbReference type="InterPro" id="IPR000055">
    <property type="entry name" value="Restrct_endonuc_typeI_TRD"/>
</dbReference>
<reference evidence="5" key="2">
    <citation type="submission" date="2021-09" db="EMBL/GenBank/DDBJ databases">
        <authorList>
            <person name="Gilroy R."/>
        </authorList>
    </citation>
    <scope>NUCLEOTIDE SEQUENCE</scope>
    <source>
        <strain evidence="5">CHK171-7178</strain>
    </source>
</reference>
<dbReference type="AlphaFoldDB" id="A0A921FVN4"/>
<keyword evidence="3" id="KW-0238">DNA-binding</keyword>
<dbReference type="GO" id="GO:0016787">
    <property type="term" value="F:hydrolase activity"/>
    <property type="evidence" value="ECO:0007669"/>
    <property type="project" value="UniProtKB-KW"/>
</dbReference>
<feature type="domain" description="Type I restriction modification DNA specificity" evidence="4">
    <location>
        <begin position="222"/>
        <end position="385"/>
    </location>
</feature>
<organism evidence="5 6">
    <name type="scientific">Sporosarcina psychrophila</name>
    <name type="common">Bacillus psychrophilus</name>
    <dbReference type="NCBI Taxonomy" id="1476"/>
    <lineage>
        <taxon>Bacteria</taxon>
        <taxon>Bacillati</taxon>
        <taxon>Bacillota</taxon>
        <taxon>Bacilli</taxon>
        <taxon>Bacillales</taxon>
        <taxon>Caryophanaceae</taxon>
        <taxon>Sporosarcina</taxon>
    </lineage>
</organism>
<evidence type="ECO:0000259" key="4">
    <source>
        <dbReference type="Pfam" id="PF01420"/>
    </source>
</evidence>
<gene>
    <name evidence="5" type="ORF">K8V56_01335</name>
</gene>
<dbReference type="Proteomes" id="UP000698173">
    <property type="component" value="Unassembled WGS sequence"/>
</dbReference>
<proteinExistence type="inferred from homology"/>
<evidence type="ECO:0000256" key="3">
    <source>
        <dbReference type="ARBA" id="ARBA00023125"/>
    </source>
</evidence>
<evidence type="ECO:0000256" key="2">
    <source>
        <dbReference type="ARBA" id="ARBA00022747"/>
    </source>
</evidence>
<dbReference type="InterPro" id="IPR044946">
    <property type="entry name" value="Restrct_endonuc_typeI_TRD_sf"/>
</dbReference>
<sequence length="417" mass="47631">MGYKYIEHELGDVLTEIFSGGTPNTQKKDYWNGDLHWLSSGETRNRVIKETEKSITELGAQNSSTKLAKRGDVVMASAGQGFTRGQTSIIEIDTYINQSLIALRGNPQTIDNKYLFYNLSSRYQELRMISDSSSIRGSITTKMLKKMKIMLPNIEKQKSVSSFLWDLDKKIDINKAIINNLDQLSQILFKQWFIDFEFPNEEGKPYKSSGGEMVESELGEIPKGWSTKSLDEIAKFQNGLAMQKFRPKENADSLPVLKIKELNQGNTTLNSERCSLNIKQEVKVFDGDVIFSWSGTLLVKLWTGGDAGLNQHLFKVTSEKYEKWFYYLWTKYYLKVFQARAAEKATTMGHIKRSHLKEAKIYLPPEKVLTRATDLIQPLIEKIIILGIENKNLTQLRDTLLPKLLSGEIEIPDDMEV</sequence>
<dbReference type="PANTHER" id="PTHR30408:SF13">
    <property type="entry name" value="TYPE I RESTRICTION ENZYME HINDI SPECIFICITY SUBUNIT"/>
    <property type="match status" value="1"/>
</dbReference>
<evidence type="ECO:0000256" key="1">
    <source>
        <dbReference type="ARBA" id="ARBA00010923"/>
    </source>
</evidence>
<protein>
    <submittedName>
        <fullName evidence="5">Restriction endonuclease subunit S</fullName>
        <ecNumber evidence="5">3.1.21.-</ecNumber>
    </submittedName>
</protein>